<dbReference type="OrthoDB" id="7585624at2"/>
<dbReference type="AlphaFoldDB" id="A0A328BPG3"/>
<keyword evidence="3" id="KW-1185">Reference proteome</keyword>
<reference evidence="2 3" key="1">
    <citation type="submission" date="2018-05" db="EMBL/GenBank/DDBJ databases">
        <authorList>
            <person name="Lanie J.A."/>
            <person name="Ng W.-L."/>
            <person name="Kazmierczak K.M."/>
            <person name="Andrzejewski T.M."/>
            <person name="Davidsen T.M."/>
            <person name="Wayne K.J."/>
            <person name="Tettelin H."/>
            <person name="Glass J.I."/>
            <person name="Rusch D."/>
            <person name="Podicherti R."/>
            <person name="Tsui H.-C.T."/>
            <person name="Winkler M.E."/>
        </authorList>
    </citation>
    <scope>NUCLEOTIDE SEQUENCE [LARGE SCALE GENOMIC DNA]</scope>
    <source>
        <strain evidence="2 3">BUT-10</strain>
    </source>
</reference>
<organism evidence="2 3">
    <name type="scientific">Phenylobacterium kunshanense</name>
    <dbReference type="NCBI Taxonomy" id="1445034"/>
    <lineage>
        <taxon>Bacteria</taxon>
        <taxon>Pseudomonadati</taxon>
        <taxon>Pseudomonadota</taxon>
        <taxon>Alphaproteobacteria</taxon>
        <taxon>Caulobacterales</taxon>
        <taxon>Caulobacteraceae</taxon>
        <taxon>Phenylobacterium</taxon>
    </lineage>
</organism>
<dbReference type="Pfam" id="PF07589">
    <property type="entry name" value="PEP-CTERM"/>
    <property type="match status" value="1"/>
</dbReference>
<dbReference type="InterPro" id="IPR013424">
    <property type="entry name" value="Ice-binding_C"/>
</dbReference>
<evidence type="ECO:0000313" key="3">
    <source>
        <dbReference type="Proteomes" id="UP000249524"/>
    </source>
</evidence>
<proteinExistence type="predicted"/>
<protein>
    <recommendedName>
        <fullName evidence="1">Ice-binding protein C-terminal domain-containing protein</fullName>
    </recommendedName>
</protein>
<sequence length="127" mass="13495">MGSSVDLSVTWTPDGFDAFVDMPGFADTPAPNLVAVLAPGATAYLNERVETSGPDGRSLTVTAFRVHYDNWVYQGTRFDGDFIVGRAVLALSDPQAAAVPEPGTWALMIFGFGFAGGLLRRNIVRAA</sequence>
<comment type="caution">
    <text evidence="2">The sequence shown here is derived from an EMBL/GenBank/DDBJ whole genome shotgun (WGS) entry which is preliminary data.</text>
</comment>
<dbReference type="NCBIfam" id="TIGR02595">
    <property type="entry name" value="PEP_CTERM"/>
    <property type="match status" value="1"/>
</dbReference>
<feature type="domain" description="Ice-binding protein C-terminal" evidence="1">
    <location>
        <begin position="98"/>
        <end position="121"/>
    </location>
</feature>
<dbReference type="EMBL" id="QFYS01000002">
    <property type="protein sequence ID" value="RAK67886.1"/>
    <property type="molecule type" value="Genomic_DNA"/>
</dbReference>
<evidence type="ECO:0000259" key="1">
    <source>
        <dbReference type="Pfam" id="PF07589"/>
    </source>
</evidence>
<evidence type="ECO:0000313" key="2">
    <source>
        <dbReference type="EMBL" id="RAK67886.1"/>
    </source>
</evidence>
<accession>A0A328BPG3</accession>
<dbReference type="NCBIfam" id="NF035944">
    <property type="entry name" value="PEPxxWA-CTERM"/>
    <property type="match status" value="1"/>
</dbReference>
<name>A0A328BPG3_9CAUL</name>
<gene>
    <name evidence="2" type="ORF">DJ019_05810</name>
</gene>
<dbReference type="Proteomes" id="UP000249524">
    <property type="component" value="Unassembled WGS sequence"/>
</dbReference>